<dbReference type="InterPro" id="IPR036709">
    <property type="entry name" value="Autotransporte_beta_dom_sf"/>
</dbReference>
<evidence type="ECO:0000259" key="3">
    <source>
        <dbReference type="PROSITE" id="PS51208"/>
    </source>
</evidence>
<sequence>MLLLAVPSAAFAQNADRNWDANGTALGNGGTGTWNTTNSTWTPNTDGTSGPYVPWDNTLLDNAIFGGTAGTVTLGVPITVHNITFNTANYTLTGNTLTLAGTTPTITVNSGTSTINSIITGNVGLTKAGTGNLTLGGANTFSGGLNVNAGTLTLNGTNTFTGTINVNAGELAVGTNASLGNSANVVNLANGVILRSTGLLTGRVVNVSSGIADVLSGAGAAHFTGSGGVRASSCGSCGVVVELSDTTNDFTGQATLNSNNPTGPSFRSVRNVGQTSALGAGGTIVIEGRTTTSYVNYTGSGDSSNRDWQMTTGGGSPTVLLRNSGTGTLTLTGNISATGALTAGFHASSADLQLLGVLSGTNNGFRFLASGTSTITLGTDNTFTAGASIESGEVRVSKLADGGASSSLGAGTSIAVSSSGTLSYTGGTASSNRTLSFTNGTLNNDSLTGGLTLSGATSLAGSMTLGGSFTGADNTMSGIISGTGNLVSSGPATWVLSGANTRTGTITVNGGTLRGTNASSFGTVNGITVNGGTLDTGGFNLATPTLAGTGGTIALGAGTLSVTAATAQTFGGSISGSGGLMKLGSAMLTLSGANSYTGATTINNGTVRLNFSAGGAPASNILASTSTVSMAGGTLSLLGQASTANSQTFGGLTITGGNNTISATSGTGGSMAVNFGAITRSNGLVNFVLPASGSFTTSNLSMGPWATVNGSDYADVVGGNIVAFTGYVNKDDAATWANGDVVSDESLPANSPYTGTLAGDVALGGIKYTAAANSLVDLGGHTLSTDGSIIVAPTVGNATQTISNGNLTGGAGGGTLGVQQNSTGNGSFTIAATVVDNGGATGFAKAGAGLVTLSGANSYTGATTISQGTLSVNTIANGGVASAIGASTNASSNLLIQGATLQYTGANATSDRGFTIETNGPVAGSTISVTQAGSNLTFSGLVTSPDGAGLTKTGAGTLTLAGAGNDYTGVTTISGGTLAASTLADGGLVSSIGASTSASSNLVMQGGGELEYTGGTTSIDRGFTLGAGGGAVDVANLSTVLTIGGMVVGTAGQALTKNGAGTLVLSGANSGFSAGGFVNAGTLRAGSTQALGTGGWTVANGATLDLGNNAITSGGIAGGGAVNLGTARLTLNGSGLDFSGIVTGTGGVTVSGGAQTFSGCSNDYTGSTIIQSNGTLNIDCLANGGQPSGVGASGSASTNLVFNTGALNYTGSTVTTNRGFQLLGTGAIGVQNAATTLTFTGVATGAGTLRKDGAGTLVLSGANTLTGPISITGGVLRAGSATALSQNFVSFGNVAGATLDLNNFNSTFTYLNGGGTLGGNIVLGSANLSLNYGTVTAQNYAGQISGTGSFIKGGSTNFVQILSGCDNSYTGATTINSGALQVSCLTNGGTNSSIGSSGSGASNLILSGGTLRYVGSGGSTDRLFTLGASANSKIEANGTGALSFTNTGAIAFSSPDTGQTIRLGGTNTGNNSFALQITDNGTGLTSLTKEDSGTWILTNQNSTYTGVTTISGGVLGVDKLSDAGFASSIGQSSIGASNLVIGEGSTLRYTGGGDSTNRLFTLAKGVSFIESSGTGAIAFTNTGAVAYADPGQARVVALGGTNTGNNIMGASIGNSGAGVTTLAKNDAGTWSLTGDSTYTGLTNVNAGILYIGNGGTSGSIQSTTANVAGGSTLGFNRSDAVSFAGTIAGAGAVQQLGTGTTTLTGTNSYTGGTTISAGTLQLGNGGATGSIVGNVANSGTLAFNRNNAYTFGGAITGSGTIAQIGTGTTTLTAANTAGATTISAGVLNVNGALTTQTVAMTGTSTLNVNATTGAAAGGTAIFTGDAGASTINVASGITLRAAGDLGGGNDVVTVAGTLNTGAGVFSLGDGNDALVFNDPGTFSGSIAGGTGIDALQINNASFRALNGANVTGFETLTKTLGGILTLTGDHSYVNGVTVAAGRMEIGDGTATGTLIGDIANSGTLRFNRAGTSTYAGAISGTGFIQHFGSGTTIFTGNSSYTGATGINAGTLLINGDQSGATGLTSVASGATLGGTGTIGGNVNILNGGTLAAGSNGVGALTINGNLALGNTSQLNFEFGQANVPGGPLNDLVNVGGDLTLDGVVNVTEAAGGSFGPGVYRMFNYGGALTNNGLTVGSVPAGTQAFVQTALANQVNLVNTAGLTLSFWDGAAGPKNDNSIQGGDGIWRVGGGENNWTDENGGVNADYAQDSFAIFQGTGGTVTVDNTGGSVQASGMQFTADGYVITGAPLTLTGTQAFIRVGDGSAGDAGLTATIGAALGGAAQLVKTDGGTLVLSGTSSYTGGTAIDGGTLRISSDANLGDAAGGLSLDGGTLNTTASLTSARIIDLAGDGTFLTDTGTSLTLSGAISGAGALTKDGAGSLVLTNAGTYAGGTTISAGTLQLGGGGTTGSILGDVVNNGVLTFNRSDAVTFTGAVTGAGAVNQIGTGTTILTADNSYTGGTMISAGVLQLGSGGTSGGIIGDVVNNAALIFNRSNALTFGGLISGTGSIEQAGSGTTILTGANSYVGPTTVSSGTLLINGDQSAATGATSVASGATLGGIGIIGGDVTLAGGATLAPSDATGPGTLTINGNLALAGTSRLDYEFGQSNVIGGPLNDLTQVGGDLTLDGTIDVTVSPGGDFGPGLYRVISYGGALNDQGLDLGTLPPGSLVSVQTSIANQINLINATGATLNFWDGANLANKGDGAVNGGDGTWQNSSGNDNWTETSGAVNGAYTDASFAIFAAAPGMVDVDNSLGAVTASGLQFASDGYTIIGQDLTLVGPQSTIRVGDGTALGLGYTATIDAALIGNTQLIKADLGTLVLSGTNIYTGGTQIDAGTLRIASDANLGDAAGALSLNGGTLNTTADISSSRAVDFLGAGTLLTDAGTTLTLSGAMAGSGGFTKAGAGSLVLSGTNSFGGGVDVTAGSLFVNGDQSAATGATSIASGATLGGSGIIGGNVTLADGATLAAGTNNVGTLTINGNLALSAGSVLDFAFGEANVAGGSRNDLVNVGGDLTLDGTINVSVPAGGSFGPGIFRVFNYGGALTDNGLTLGALPGGSDVSVQTAIAGQVNLVNTAGLTLSFWDGNAGPKNDGTINGGDGVWRVGGGSNNWTSASGTPNADYMQNSFAIFSAAPGTVTIDDVGGGVQASGMQFASDGYMITGDALTLTGTQAIVQVGDGSVASSGYTATVAAEITGGAQLVKTDAGTLVLSGTNSYTGGTAINGGRIRISSDANLGDAAGALSFDGGTLQTTADISSSRAVTLAGGGTVLTDTGTTFTLSGVILGAGGLTKDGSGTLLFTGANGYTGGTTIAAGTLQLGNGGTTGSLTGDVINNGTLAFNRSDSLTFAGTVSGTGAVNQIGTGTTILTANNNYTGGTTISAGTLQLGGGGTTGFILGDVTNNGTLAFNRSDAVTFAGAVTGAGAVNQIGTGTTILTANNSYTGGTTVNGGTLLVNGDQSAATGLTSVALGATLGGTGTIGGDVFVADGATLAPGAGGAGALTVNGNLALSAGALLAYDFGAANAPGNPLNDVVNVGGDLTLDGTLNVTVTPGGAFDIGLYRIANYNGTLTDNGLALGTLPAGADAFVQTSVANQVNLINVGGVTLNFWDGAAGPKFNGAVNGGDGIWQNSTGNDNWADATGAVNAGYDDGAFAIFTGNAGTVTIDNGLGAVTASGLQFAVDGYTVAGDALTLTGPQSVIRVGDGTAAGAGYTATITSEIAGGTQLVKTDAGTLVLTGVNSYTGGTAINGGTVRIASDANLGAATGGLSLNGGTLNATADLTSARAVELAGSGTFLTDPGTALTLSGALTGAGSLVKTGSGTLTLSGTGGYTGATNVNAGTLLVNGDYTGATGLTSVASGASLGGTGMIGGDVSLADGATLTPGASGAGTLTIAGDLSLAAGTTLAYEFGAANVAGGALNDLVNVGGNLVLDGTINVTVPAGGAFDVGVYRVFNYGGALTDNGLTLGSLPVGSDVDVQTSIAGQVNLVNSAGLTLNFWDGAGPKNNGAINGGTGTWQNSAGNDNWTNINGTVNAAYSDGAFAVFGGTGGTVTVDNGLGQVTAAGMQFAANGYTISGGEIALTGPQSTIRVGDGSTAGAGFTATINGPLSGDTQLVKTDAGTLVLGGTNSYTGGTLIHGGTVQIAADANLGAASGAVTFDGGRLSTSADVTSTRDIMMTGAGTISAASGTTFTFNGLLSGTGALTNAGAGTFLLTGDSSGFAGSTRVEGTMIVNGSLCGDVDVVAGGRLGGTGTICTTVNSGTIAPGESIGTLTVAGTYTGNNGVIEIEAELGGDASPTDRLVVTNGTAGSTEVVVINRGGLGAQTNEGIKIVDVTGGASNGMFTLRGDYIFDGSPAVIAGAYGYRLYQGGVSTPTDGDWYLRSALLNGSNEPQGPLYQPGVPLYENYGQVLASLNSLPTLQERVGNRQWARSADGASTGIWGRMESTRARPEARVSTAGTDANIDSWKLQVGADRTLSESDEGALVAGITGHYGESNASVRSMFGDGTIKAKAYGAGATLTWYSQGGFYADGQAQFAWFDGRLTSSVLGTLVDGNGGTGKAFSLELGKRAAVGGGLTVTPQVQMSYQDADFDSFADPSEAIVSSAKGDSLKTRWGISLDHQQAWESNGASRRSHLYGLINVSYEWLDGTEANVSGTAIRNANDRLRGEIALGGSLGLGDRVTIYSQASASSPFRDFGDDYSIKGVAGVRVAF</sequence>
<dbReference type="EMBL" id="CP009122">
    <property type="protein sequence ID" value="AJA07018.1"/>
    <property type="molecule type" value="Genomic_DNA"/>
</dbReference>
<feature type="compositionally biased region" description="Low complexity" evidence="2">
    <location>
        <begin position="33"/>
        <end position="48"/>
    </location>
</feature>
<dbReference type="SMART" id="SM00869">
    <property type="entry name" value="Autotransporter"/>
    <property type="match status" value="1"/>
</dbReference>
<evidence type="ECO:0000313" key="5">
    <source>
        <dbReference type="Proteomes" id="UP000030907"/>
    </source>
</evidence>
<dbReference type="RefSeq" id="WP_052207670.1">
    <property type="nucleotide sequence ID" value="NZ_CP009122.1"/>
</dbReference>
<name>A0A0A7PCU2_9SPHN</name>
<dbReference type="NCBIfam" id="TIGR02601">
    <property type="entry name" value="autotrns_rpt"/>
    <property type="match status" value="26"/>
</dbReference>
<dbReference type="SUPFAM" id="SSF103515">
    <property type="entry name" value="Autotransporter"/>
    <property type="match status" value="1"/>
</dbReference>
<dbReference type="InterPro" id="IPR012332">
    <property type="entry name" value="Autotransporter_pectin_lyase_C"/>
</dbReference>
<proteinExistence type="predicted"/>
<dbReference type="Proteomes" id="UP000030907">
    <property type="component" value="Chromosome"/>
</dbReference>
<feature type="domain" description="Autotransporter" evidence="3">
    <location>
        <begin position="4432"/>
        <end position="4711"/>
    </location>
</feature>
<dbReference type="InterPro" id="IPR013425">
    <property type="entry name" value="Autotrns_rpt"/>
</dbReference>
<dbReference type="PROSITE" id="PS51208">
    <property type="entry name" value="AUTOTRANSPORTER"/>
    <property type="match status" value="1"/>
</dbReference>
<evidence type="ECO:0000256" key="2">
    <source>
        <dbReference type="SAM" id="MobiDB-lite"/>
    </source>
</evidence>
<gene>
    <name evidence="4" type="ORF">SKP52_00340</name>
</gene>
<dbReference type="InterPro" id="IPR011050">
    <property type="entry name" value="Pectin_lyase_fold/virulence"/>
</dbReference>
<dbReference type="InterPro" id="IPR043990">
    <property type="entry name" value="AC_1"/>
</dbReference>
<keyword evidence="5" id="KW-1185">Reference proteome</keyword>
<dbReference type="CDD" id="cd01344">
    <property type="entry name" value="PL2_Passenger_AT"/>
    <property type="match status" value="1"/>
</dbReference>
<dbReference type="Pfam" id="PF12951">
    <property type="entry name" value="PATR"/>
    <property type="match status" value="29"/>
</dbReference>
<dbReference type="InterPro" id="IPR005546">
    <property type="entry name" value="Autotransporte_beta"/>
</dbReference>
<dbReference type="SUPFAM" id="SSF51126">
    <property type="entry name" value="Pectin lyase-like"/>
    <property type="match status" value="15"/>
</dbReference>
<accession>A0A0A7PCU2</accession>
<dbReference type="PANTHER" id="PTHR35037:SF3">
    <property type="entry name" value="C-TERMINAL REGION OF AIDA-LIKE PROTEIN"/>
    <property type="match status" value="1"/>
</dbReference>
<reference evidence="4 5" key="1">
    <citation type="journal article" date="2015" name="Int. J. Syst. Evol. Microbiol.">
        <title>Description of Sphingopyxis fribergensis sp. nov. - a soil bacterium with the ability to degrade styrene and phenylacetic acid.</title>
        <authorList>
            <person name="Oelschlagel M."/>
            <person name="Ruckert C."/>
            <person name="Kalinowski J."/>
            <person name="Schmidt G."/>
            <person name="Schlomann M."/>
            <person name="Tischler D."/>
        </authorList>
    </citation>
    <scope>NUCLEOTIDE SEQUENCE [LARGE SCALE GENOMIC DNA]</scope>
    <source>
        <strain evidence="4 5">Kp5.2</strain>
    </source>
</reference>
<feature type="region of interest" description="Disordered" evidence="2">
    <location>
        <begin position="27"/>
        <end position="48"/>
    </location>
</feature>
<dbReference type="Gene3D" id="2.160.20.20">
    <property type="match status" value="6"/>
</dbReference>
<organism evidence="4 5">
    <name type="scientific">Sphingopyxis fribergensis</name>
    <dbReference type="NCBI Taxonomy" id="1515612"/>
    <lineage>
        <taxon>Bacteria</taxon>
        <taxon>Pseudomonadati</taxon>
        <taxon>Pseudomonadota</taxon>
        <taxon>Alphaproteobacteria</taxon>
        <taxon>Sphingomonadales</taxon>
        <taxon>Sphingomonadaceae</taxon>
        <taxon>Sphingopyxis</taxon>
    </lineage>
</organism>
<dbReference type="STRING" id="1515612.SKP52_00340"/>
<keyword evidence="1" id="KW-0732">Signal</keyword>
<dbReference type="HOGENOM" id="CLU_224010_0_0_5"/>
<protein>
    <recommendedName>
        <fullName evidence="3">Autotransporter domain-containing protein</fullName>
    </recommendedName>
</protein>
<dbReference type="KEGG" id="sphk:SKP52_00340"/>
<dbReference type="PANTHER" id="PTHR35037">
    <property type="entry name" value="C-TERMINAL REGION OF AIDA-LIKE PROTEIN"/>
    <property type="match status" value="1"/>
</dbReference>
<evidence type="ECO:0000256" key="1">
    <source>
        <dbReference type="ARBA" id="ARBA00022729"/>
    </source>
</evidence>
<dbReference type="InterPro" id="IPR051551">
    <property type="entry name" value="Autotransporter_adhesion"/>
</dbReference>
<evidence type="ECO:0000313" key="4">
    <source>
        <dbReference type="EMBL" id="AJA07018.1"/>
    </source>
</evidence>